<dbReference type="Proteomes" id="UP001211689">
    <property type="component" value="Unassembled WGS sequence"/>
</dbReference>
<reference evidence="4 5" key="1">
    <citation type="submission" date="2022-07" db="EMBL/GenBank/DDBJ databases">
        <title>Genome Analysis of Selected Gammaproteobacteria from Nigerian Food snails.</title>
        <authorList>
            <person name="Okafor A.C."/>
        </authorList>
    </citation>
    <scope>NUCLEOTIDE SEQUENCE [LARGE SCALE GENOMIC DNA]</scope>
    <source>
        <strain evidence="4 5">Awg 2</strain>
    </source>
</reference>
<proteinExistence type="predicted"/>
<evidence type="ECO:0000256" key="2">
    <source>
        <dbReference type="PROSITE-ProRule" id="PRU00335"/>
    </source>
</evidence>
<dbReference type="PROSITE" id="PS50977">
    <property type="entry name" value="HTH_TETR_2"/>
    <property type="match status" value="1"/>
</dbReference>
<keyword evidence="5" id="KW-1185">Reference proteome</keyword>
<accession>A0ABT4Y754</accession>
<name>A0ABT4Y754_METRE</name>
<protein>
    <submittedName>
        <fullName evidence="4">TetR/AcrR family transcriptional regulator</fullName>
    </submittedName>
</protein>
<feature type="DNA-binding region" description="H-T-H motif" evidence="2">
    <location>
        <begin position="30"/>
        <end position="49"/>
    </location>
</feature>
<evidence type="ECO:0000256" key="1">
    <source>
        <dbReference type="ARBA" id="ARBA00023125"/>
    </source>
</evidence>
<dbReference type="InterPro" id="IPR009057">
    <property type="entry name" value="Homeodomain-like_sf"/>
</dbReference>
<dbReference type="PANTHER" id="PTHR30055:SF207">
    <property type="entry name" value="HTH-TYPE TRANSCRIPTIONAL REPRESSOR FATR"/>
    <property type="match status" value="1"/>
</dbReference>
<dbReference type="InterPro" id="IPR050109">
    <property type="entry name" value="HTH-type_TetR-like_transc_reg"/>
</dbReference>
<evidence type="ECO:0000313" key="5">
    <source>
        <dbReference type="Proteomes" id="UP001211689"/>
    </source>
</evidence>
<dbReference type="Pfam" id="PF00440">
    <property type="entry name" value="TetR_N"/>
    <property type="match status" value="1"/>
</dbReference>
<sequence>MARVGAELRRQDFVKATVKVIAEHGVANATTRRIAAAAGCPLASLHYVFRTKDELLYAVYESLFSLPQQSLDQVPAGTTASETAAGMLRQVVNWFSTNPDLARAQSELFIWAMRNRPEMASKIYSVSTEATEHALERAVGEQLDETALKAISRLLIQLFDGLLVAWSAHGDLERLHAETETACRALALLVEQH</sequence>
<dbReference type="SUPFAM" id="SSF46689">
    <property type="entry name" value="Homeodomain-like"/>
    <property type="match status" value="1"/>
</dbReference>
<organism evidence="4 5">
    <name type="scientific">Metapseudomonas resinovorans</name>
    <name type="common">Pseudomonas resinovorans</name>
    <dbReference type="NCBI Taxonomy" id="53412"/>
    <lineage>
        <taxon>Bacteria</taxon>
        <taxon>Pseudomonadati</taxon>
        <taxon>Pseudomonadota</taxon>
        <taxon>Gammaproteobacteria</taxon>
        <taxon>Pseudomonadales</taxon>
        <taxon>Pseudomonadaceae</taxon>
        <taxon>Metapseudomonas</taxon>
    </lineage>
</organism>
<dbReference type="PANTHER" id="PTHR30055">
    <property type="entry name" value="HTH-TYPE TRANSCRIPTIONAL REGULATOR RUTR"/>
    <property type="match status" value="1"/>
</dbReference>
<dbReference type="EMBL" id="JANEWF010000018">
    <property type="protein sequence ID" value="MDA8484618.1"/>
    <property type="molecule type" value="Genomic_DNA"/>
</dbReference>
<evidence type="ECO:0000313" key="4">
    <source>
        <dbReference type="EMBL" id="MDA8484618.1"/>
    </source>
</evidence>
<dbReference type="RefSeq" id="WP_190828243.1">
    <property type="nucleotide sequence ID" value="NZ_JANEWF010000018.1"/>
</dbReference>
<evidence type="ECO:0000259" key="3">
    <source>
        <dbReference type="PROSITE" id="PS50977"/>
    </source>
</evidence>
<dbReference type="InterPro" id="IPR001647">
    <property type="entry name" value="HTH_TetR"/>
</dbReference>
<dbReference type="Gene3D" id="1.10.357.10">
    <property type="entry name" value="Tetracycline Repressor, domain 2"/>
    <property type="match status" value="1"/>
</dbReference>
<gene>
    <name evidence="4" type="ORF">NNO07_16215</name>
</gene>
<keyword evidence="1 2" id="KW-0238">DNA-binding</keyword>
<feature type="domain" description="HTH tetR-type" evidence="3">
    <location>
        <begin position="7"/>
        <end position="67"/>
    </location>
</feature>
<comment type="caution">
    <text evidence="4">The sequence shown here is derived from an EMBL/GenBank/DDBJ whole genome shotgun (WGS) entry which is preliminary data.</text>
</comment>